<evidence type="ECO:0000256" key="16">
    <source>
        <dbReference type="ARBA" id="ARBA00023098"/>
    </source>
</evidence>
<dbReference type="PANTHER" id="PTHR34299:SF1">
    <property type="entry name" value="DIACYLGLYCEROL KINASE"/>
    <property type="match status" value="1"/>
</dbReference>
<dbReference type="GO" id="GO:0005886">
    <property type="term" value="C:plasma membrane"/>
    <property type="evidence" value="ECO:0007669"/>
    <property type="project" value="UniProtKB-SubCell"/>
</dbReference>
<dbReference type="STRING" id="1117707.VQ7734_00915"/>
<dbReference type="EC" id="2.7.1.107" evidence="3 24"/>
<feature type="binding site" evidence="21">
    <location>
        <begin position="23"/>
        <end position="26"/>
    </location>
    <ligand>
        <name>substrate</name>
    </ligand>
</feature>
<feature type="transmembrane region" description="Helical" evidence="24">
    <location>
        <begin position="30"/>
        <end position="51"/>
    </location>
</feature>
<feature type="binding site" evidence="22">
    <location>
        <position position="10"/>
    </location>
    <ligand>
        <name>ATP</name>
        <dbReference type="ChEBI" id="CHEBI:30616"/>
    </ligand>
</feature>
<keyword evidence="16 24" id="KW-0443">Lipid metabolism</keyword>
<evidence type="ECO:0000256" key="24">
    <source>
        <dbReference type="RuleBase" id="RU363065"/>
    </source>
</evidence>
<keyword evidence="26" id="KW-1185">Reference proteome</keyword>
<evidence type="ECO:0000256" key="3">
    <source>
        <dbReference type="ARBA" id="ARBA00012133"/>
    </source>
</evidence>
<name>A0A1M7YRP8_9VIBR</name>
<comment type="subcellular location">
    <subcellularLocation>
        <location evidence="1 24">Cell inner membrane</location>
        <topology evidence="1 24">Multi-pass membrane protein</topology>
    </subcellularLocation>
</comment>
<keyword evidence="13 22" id="KW-0067">ATP-binding</keyword>
<keyword evidence="14 23" id="KW-0460">Magnesium</keyword>
<evidence type="ECO:0000256" key="10">
    <source>
        <dbReference type="ARBA" id="ARBA00022723"/>
    </source>
</evidence>
<keyword evidence="6" id="KW-0444">Lipid biosynthesis</keyword>
<evidence type="ECO:0000256" key="18">
    <source>
        <dbReference type="ARBA" id="ARBA00023209"/>
    </source>
</evidence>
<dbReference type="InterPro" id="IPR036945">
    <property type="entry name" value="DAGK_sf"/>
</dbReference>
<keyword evidence="11 22" id="KW-0547">Nucleotide-binding</keyword>
<evidence type="ECO:0000256" key="8">
    <source>
        <dbReference type="ARBA" id="ARBA00022679"/>
    </source>
</evidence>
<evidence type="ECO:0000256" key="20">
    <source>
        <dbReference type="PIRSR" id="PIRSR600829-1"/>
    </source>
</evidence>
<dbReference type="AlphaFoldDB" id="A0A1M7YRP8"/>
<evidence type="ECO:0000256" key="17">
    <source>
        <dbReference type="ARBA" id="ARBA00023136"/>
    </source>
</evidence>
<comment type="similarity">
    <text evidence="2 24">Belongs to the bacterial diacylglycerol kinase family.</text>
</comment>
<evidence type="ECO:0000256" key="15">
    <source>
        <dbReference type="ARBA" id="ARBA00022989"/>
    </source>
</evidence>
<dbReference type="InterPro" id="IPR000829">
    <property type="entry name" value="DAGK"/>
</dbReference>
<feature type="binding site" evidence="21">
    <location>
        <position position="70"/>
    </location>
    <ligand>
        <name>substrate</name>
    </ligand>
</feature>
<evidence type="ECO:0000256" key="7">
    <source>
        <dbReference type="ARBA" id="ARBA00022519"/>
    </source>
</evidence>
<dbReference type="RefSeq" id="WP_073580096.1">
    <property type="nucleotide sequence ID" value="NZ_AP024897.1"/>
</dbReference>
<feature type="binding site" evidence="22">
    <location>
        <begin position="95"/>
        <end position="96"/>
    </location>
    <ligand>
        <name>ATP</name>
        <dbReference type="ChEBI" id="CHEBI:30616"/>
    </ligand>
</feature>
<evidence type="ECO:0000256" key="13">
    <source>
        <dbReference type="ARBA" id="ARBA00022840"/>
    </source>
</evidence>
<keyword evidence="17 24" id="KW-0472">Membrane</keyword>
<keyword evidence="5" id="KW-1003">Cell membrane</keyword>
<evidence type="ECO:0000256" key="2">
    <source>
        <dbReference type="ARBA" id="ARBA00005967"/>
    </source>
</evidence>
<reference evidence="26" key="1">
    <citation type="submission" date="2016-12" db="EMBL/GenBank/DDBJ databases">
        <authorList>
            <person name="Rodrigo-Torres L."/>
            <person name="Arahal R.D."/>
            <person name="Lucena T."/>
        </authorList>
    </citation>
    <scope>NUCLEOTIDE SEQUENCE [LARGE SCALE GENOMIC DNA]</scope>
</reference>
<feature type="binding site" evidence="22">
    <location>
        <position position="77"/>
    </location>
    <ligand>
        <name>ATP</name>
        <dbReference type="ChEBI" id="CHEBI:30616"/>
    </ligand>
</feature>
<feature type="binding site" evidence="22">
    <location>
        <position position="29"/>
    </location>
    <ligand>
        <name>ATP</name>
        <dbReference type="ChEBI" id="CHEBI:30616"/>
    </ligand>
</feature>
<keyword evidence="15 24" id="KW-1133">Transmembrane helix</keyword>
<dbReference type="GO" id="GO:0046872">
    <property type="term" value="F:metal ion binding"/>
    <property type="evidence" value="ECO:0007669"/>
    <property type="project" value="UniProtKB-KW"/>
</dbReference>
<feature type="active site" description="Proton acceptor" evidence="20">
    <location>
        <position position="70"/>
    </location>
</feature>
<keyword evidence="18" id="KW-0594">Phospholipid biosynthesis</keyword>
<organism evidence="25 26">
    <name type="scientific">Vibrio quintilis</name>
    <dbReference type="NCBI Taxonomy" id="1117707"/>
    <lineage>
        <taxon>Bacteria</taxon>
        <taxon>Pseudomonadati</taxon>
        <taxon>Pseudomonadota</taxon>
        <taxon>Gammaproteobacteria</taxon>
        <taxon>Vibrionales</taxon>
        <taxon>Vibrionaceae</taxon>
        <taxon>Vibrio</taxon>
    </lineage>
</organism>
<dbReference type="Proteomes" id="UP000184600">
    <property type="component" value="Unassembled WGS sequence"/>
</dbReference>
<dbReference type="GO" id="GO:0005524">
    <property type="term" value="F:ATP binding"/>
    <property type="evidence" value="ECO:0007669"/>
    <property type="project" value="UniProtKB-KW"/>
</dbReference>
<evidence type="ECO:0000313" key="26">
    <source>
        <dbReference type="Proteomes" id="UP000184600"/>
    </source>
</evidence>
<evidence type="ECO:0000256" key="21">
    <source>
        <dbReference type="PIRSR" id="PIRSR600829-2"/>
    </source>
</evidence>
<keyword evidence="19 24" id="KW-1208">Phospholipid metabolism</keyword>
<dbReference type="Gene3D" id="1.10.287.3610">
    <property type="match status" value="1"/>
</dbReference>
<feature type="binding site" evidence="21">
    <location>
        <position position="10"/>
    </location>
    <ligand>
        <name>substrate</name>
    </ligand>
</feature>
<evidence type="ECO:0000256" key="1">
    <source>
        <dbReference type="ARBA" id="ARBA00004429"/>
    </source>
</evidence>
<proteinExistence type="inferred from homology"/>
<evidence type="ECO:0000256" key="22">
    <source>
        <dbReference type="PIRSR" id="PIRSR600829-3"/>
    </source>
</evidence>
<evidence type="ECO:0000256" key="9">
    <source>
        <dbReference type="ARBA" id="ARBA00022692"/>
    </source>
</evidence>
<feature type="binding site" evidence="23">
    <location>
        <position position="77"/>
    </location>
    <ligand>
        <name>a divalent metal cation</name>
        <dbReference type="ChEBI" id="CHEBI:60240"/>
    </ligand>
</feature>
<evidence type="ECO:0000256" key="5">
    <source>
        <dbReference type="ARBA" id="ARBA00022475"/>
    </source>
</evidence>
<keyword evidence="10 23" id="KW-0479">Metal-binding</keyword>
<sequence>MKPGNTGLKRLYYAGIYSAKGLRAAWKNEAAFRQEVCIVVPLCIMALLLPVSVIEQLFLVSSLFMVLIAELFNSSIEAVVDRISDELHELSGRAKDIGSAAVLVSIFLAVFIWSWVLL</sequence>
<dbReference type="OrthoDB" id="9796011at2"/>
<feature type="binding site" evidence="23">
    <location>
        <position position="29"/>
    </location>
    <ligand>
        <name>a divalent metal cation</name>
        <dbReference type="ChEBI" id="CHEBI:60240"/>
    </ligand>
</feature>
<dbReference type="Pfam" id="PF01219">
    <property type="entry name" value="DAGK_prokar"/>
    <property type="match status" value="1"/>
</dbReference>
<evidence type="ECO:0000256" key="19">
    <source>
        <dbReference type="ARBA" id="ARBA00023264"/>
    </source>
</evidence>
<keyword evidence="7 24" id="KW-0997">Cell inner membrane</keyword>
<dbReference type="GO" id="GO:0004143">
    <property type="term" value="F:ATP-dependent diacylglycerol kinase activity"/>
    <property type="evidence" value="ECO:0007669"/>
    <property type="project" value="UniProtKB-EC"/>
</dbReference>
<accession>A0A1M7YRP8</accession>
<feature type="transmembrane region" description="Helical" evidence="24">
    <location>
        <begin position="97"/>
        <end position="116"/>
    </location>
</feature>
<evidence type="ECO:0000256" key="14">
    <source>
        <dbReference type="ARBA" id="ARBA00022842"/>
    </source>
</evidence>
<evidence type="ECO:0000256" key="23">
    <source>
        <dbReference type="PIRSR" id="PIRSR600829-4"/>
    </source>
</evidence>
<evidence type="ECO:0000313" key="25">
    <source>
        <dbReference type="EMBL" id="SHO55196.1"/>
    </source>
</evidence>
<dbReference type="InterPro" id="IPR033718">
    <property type="entry name" value="DAGK_prok"/>
</dbReference>
<feature type="binding site" evidence="21">
    <location>
        <begin position="31"/>
        <end position="35"/>
    </location>
    <ligand>
        <name>substrate</name>
    </ligand>
</feature>
<dbReference type="CDD" id="cd14264">
    <property type="entry name" value="DAGK_IM"/>
    <property type="match status" value="1"/>
</dbReference>
<dbReference type="PANTHER" id="PTHR34299">
    <property type="entry name" value="DIACYLGLYCEROL KINASE"/>
    <property type="match status" value="1"/>
</dbReference>
<feature type="binding site" evidence="22">
    <location>
        <position position="17"/>
    </location>
    <ligand>
        <name>ATP</name>
        <dbReference type="ChEBI" id="CHEBI:30616"/>
    </ligand>
</feature>
<evidence type="ECO:0000256" key="6">
    <source>
        <dbReference type="ARBA" id="ARBA00022516"/>
    </source>
</evidence>
<comment type="caution">
    <text evidence="24">Lacks conserved residue(s) required for the propagation of feature annotation.</text>
</comment>
<keyword evidence="8 24" id="KW-0808">Transferase</keyword>
<keyword evidence="12 24" id="KW-0418">Kinase</keyword>
<feature type="binding site" evidence="21">
    <location>
        <position position="99"/>
    </location>
    <ligand>
        <name>substrate</name>
    </ligand>
</feature>
<feature type="binding site" evidence="22">
    <location>
        <begin position="86"/>
        <end position="88"/>
    </location>
    <ligand>
        <name>ATP</name>
        <dbReference type="ChEBI" id="CHEBI:30616"/>
    </ligand>
</feature>
<evidence type="ECO:0000256" key="12">
    <source>
        <dbReference type="ARBA" id="ARBA00022777"/>
    </source>
</evidence>
<comment type="function">
    <text evidence="24">Catalyzes the ATP-dependent phosphorylation of sn-l,2-diacylglycerol (DAG) to phosphatidic acid. Involved in the recycling of diacylglycerol produced as a by-product during membrane-derived oligosaccharide (MDO) biosynthesis.</text>
</comment>
<comment type="cofactor">
    <cofactor evidence="23">
        <name>Mg(2+)</name>
        <dbReference type="ChEBI" id="CHEBI:18420"/>
    </cofactor>
    <text evidence="23">Mn(2+), Zn(2+), Cd(2+) and Co(2+) support activity to lesser extents.</text>
</comment>
<evidence type="ECO:0000256" key="4">
    <source>
        <dbReference type="ARBA" id="ARBA00017575"/>
    </source>
</evidence>
<evidence type="ECO:0000256" key="11">
    <source>
        <dbReference type="ARBA" id="ARBA00022741"/>
    </source>
</evidence>
<protein>
    <recommendedName>
        <fullName evidence="4 24">Diacylglycerol kinase</fullName>
        <ecNumber evidence="3 24">2.7.1.107</ecNumber>
    </recommendedName>
</protein>
<dbReference type="GO" id="GO:0006654">
    <property type="term" value="P:phosphatidic acid biosynthetic process"/>
    <property type="evidence" value="ECO:0007669"/>
    <property type="project" value="InterPro"/>
</dbReference>
<dbReference type="EMBL" id="FRFG01000012">
    <property type="protein sequence ID" value="SHO55196.1"/>
    <property type="molecule type" value="Genomic_DNA"/>
</dbReference>
<comment type="catalytic activity">
    <reaction evidence="24">
        <text>a 1,2-diacyl-sn-glycerol + ATP = a 1,2-diacyl-sn-glycero-3-phosphate + ADP + H(+)</text>
        <dbReference type="Rhea" id="RHEA:10272"/>
        <dbReference type="ChEBI" id="CHEBI:15378"/>
        <dbReference type="ChEBI" id="CHEBI:17815"/>
        <dbReference type="ChEBI" id="CHEBI:30616"/>
        <dbReference type="ChEBI" id="CHEBI:58608"/>
        <dbReference type="ChEBI" id="CHEBI:456216"/>
        <dbReference type="EC" id="2.7.1.107"/>
    </reaction>
</comment>
<gene>
    <name evidence="25" type="primary">dgkA_1</name>
    <name evidence="25" type="ORF">VQ7734_00915</name>
</gene>
<keyword evidence="9 24" id="KW-0812">Transmembrane</keyword>